<keyword evidence="2" id="KW-0963">Cytoplasm</keyword>
<feature type="region of interest" description="Disordered" evidence="11">
    <location>
        <begin position="1518"/>
        <end position="1545"/>
    </location>
</feature>
<evidence type="ECO:0000256" key="10">
    <source>
        <dbReference type="SAM" id="Coils"/>
    </source>
</evidence>
<feature type="compositionally biased region" description="Basic and acidic residues" evidence="11">
    <location>
        <begin position="1373"/>
        <end position="1389"/>
    </location>
</feature>
<feature type="compositionally biased region" description="Polar residues" evidence="11">
    <location>
        <begin position="1473"/>
        <end position="1482"/>
    </location>
</feature>
<evidence type="ECO:0000256" key="8">
    <source>
        <dbReference type="ARBA" id="ARBA00068862"/>
    </source>
</evidence>
<keyword evidence="14" id="KW-1185">Reference proteome</keyword>
<feature type="compositionally biased region" description="Polar residues" evidence="11">
    <location>
        <begin position="1592"/>
        <end position="1601"/>
    </location>
</feature>
<dbReference type="PROSITE" id="PS50853">
    <property type="entry name" value="FN3"/>
    <property type="match status" value="1"/>
</dbReference>
<evidence type="ECO:0000313" key="13">
    <source>
        <dbReference type="EMBL" id="CAI8008575.1"/>
    </source>
</evidence>
<dbReference type="GO" id="GO:1902018">
    <property type="term" value="P:negative regulation of cilium assembly"/>
    <property type="evidence" value="ECO:0007669"/>
    <property type="project" value="TreeGrafter"/>
</dbReference>
<feature type="compositionally biased region" description="Basic and acidic residues" evidence="11">
    <location>
        <begin position="1721"/>
        <end position="1737"/>
    </location>
</feature>
<dbReference type="Gene3D" id="3.80.10.10">
    <property type="entry name" value="Ribonuclease Inhibitor"/>
    <property type="match status" value="2"/>
</dbReference>
<feature type="region of interest" description="Disordered" evidence="11">
    <location>
        <begin position="1583"/>
        <end position="1659"/>
    </location>
</feature>
<dbReference type="Gene3D" id="1.20.5.190">
    <property type="match status" value="1"/>
</dbReference>
<dbReference type="EMBL" id="CASHTH010000869">
    <property type="protein sequence ID" value="CAI8008575.1"/>
    <property type="molecule type" value="Genomic_DNA"/>
</dbReference>
<gene>
    <name evidence="13" type="ORF">GBAR_LOCUS5870</name>
</gene>
<evidence type="ECO:0000256" key="3">
    <source>
        <dbReference type="ARBA" id="ARBA00022614"/>
    </source>
</evidence>
<keyword evidence="10" id="KW-0175">Coiled coil</keyword>
<feature type="compositionally biased region" description="Polar residues" evidence="11">
    <location>
        <begin position="873"/>
        <end position="882"/>
    </location>
</feature>
<feature type="compositionally biased region" description="Polar residues" evidence="11">
    <location>
        <begin position="489"/>
        <end position="500"/>
    </location>
</feature>
<evidence type="ECO:0000256" key="7">
    <source>
        <dbReference type="ARBA" id="ARBA00058656"/>
    </source>
</evidence>
<dbReference type="SUPFAM" id="SSF49265">
    <property type="entry name" value="Fibronectin type III"/>
    <property type="match status" value="1"/>
</dbReference>
<feature type="region of interest" description="Disordered" evidence="11">
    <location>
        <begin position="400"/>
        <end position="525"/>
    </location>
</feature>
<evidence type="ECO:0000256" key="4">
    <source>
        <dbReference type="ARBA" id="ARBA00022737"/>
    </source>
</evidence>
<evidence type="ECO:0000313" key="14">
    <source>
        <dbReference type="Proteomes" id="UP001174909"/>
    </source>
</evidence>
<dbReference type="PROSITE" id="PS51450">
    <property type="entry name" value="LRR"/>
    <property type="match status" value="2"/>
</dbReference>
<feature type="domain" description="Fibronectin type-III" evidence="12">
    <location>
        <begin position="1167"/>
        <end position="1254"/>
    </location>
</feature>
<dbReference type="SMART" id="SM00015">
    <property type="entry name" value="IQ"/>
    <property type="match status" value="3"/>
</dbReference>
<feature type="compositionally biased region" description="Polar residues" evidence="11">
    <location>
        <begin position="1451"/>
        <end position="1462"/>
    </location>
</feature>
<dbReference type="InterPro" id="IPR001611">
    <property type="entry name" value="Leu-rich_rpt"/>
</dbReference>
<feature type="coiled-coil region" evidence="10">
    <location>
        <begin position="1117"/>
        <end position="1158"/>
    </location>
</feature>
<evidence type="ECO:0000256" key="2">
    <source>
        <dbReference type="ARBA" id="ARBA00022490"/>
    </source>
</evidence>
<dbReference type="Pfam" id="PF00612">
    <property type="entry name" value="IQ"/>
    <property type="match status" value="2"/>
</dbReference>
<feature type="region of interest" description="Disordered" evidence="11">
    <location>
        <begin position="1329"/>
        <end position="1421"/>
    </location>
</feature>
<dbReference type="SUPFAM" id="SSF52058">
    <property type="entry name" value="L domain-like"/>
    <property type="match status" value="1"/>
</dbReference>
<dbReference type="Proteomes" id="UP001174909">
    <property type="component" value="Unassembled WGS sequence"/>
</dbReference>
<feature type="region of interest" description="Disordered" evidence="11">
    <location>
        <begin position="1688"/>
        <end position="1756"/>
    </location>
</feature>
<dbReference type="InterPro" id="IPR050576">
    <property type="entry name" value="Cilia_flagella_integrity"/>
</dbReference>
<dbReference type="InterPro" id="IPR000048">
    <property type="entry name" value="IQ_motif_EF-hand-BS"/>
</dbReference>
<feature type="region of interest" description="Disordered" evidence="11">
    <location>
        <begin position="346"/>
        <end position="382"/>
    </location>
</feature>
<dbReference type="PANTHER" id="PTHR45973:SF2">
    <property type="entry name" value="CENTROSOMAL PROTEIN OF 97 KDA"/>
    <property type="match status" value="1"/>
</dbReference>
<dbReference type="Pfam" id="PF14580">
    <property type="entry name" value="LRR_9"/>
    <property type="match status" value="1"/>
</dbReference>
<feature type="region of interest" description="Disordered" evidence="11">
    <location>
        <begin position="542"/>
        <end position="567"/>
    </location>
</feature>
<dbReference type="CDD" id="cd00063">
    <property type="entry name" value="FN3"/>
    <property type="match status" value="1"/>
</dbReference>
<evidence type="ECO:0000256" key="9">
    <source>
        <dbReference type="ARBA" id="ARBA00076677"/>
    </source>
</evidence>
<feature type="region of interest" description="Disordered" evidence="11">
    <location>
        <begin position="623"/>
        <end position="655"/>
    </location>
</feature>
<dbReference type="SMART" id="SM00365">
    <property type="entry name" value="LRR_SD22"/>
    <property type="match status" value="4"/>
</dbReference>
<proteinExistence type="predicted"/>
<dbReference type="PROSITE" id="PS50096">
    <property type="entry name" value="IQ"/>
    <property type="match status" value="2"/>
</dbReference>
<keyword evidence="3" id="KW-0433">Leucine-rich repeat</keyword>
<evidence type="ECO:0000256" key="1">
    <source>
        <dbReference type="ARBA" id="ARBA00004300"/>
    </source>
</evidence>
<feature type="compositionally biased region" description="Polar residues" evidence="11">
    <location>
        <begin position="626"/>
        <end position="655"/>
    </location>
</feature>
<comment type="caution">
    <text evidence="13">The sequence shown here is derived from an EMBL/GenBank/DDBJ whole genome shotgun (WGS) entry which is preliminary data.</text>
</comment>
<comment type="subcellular location">
    <subcellularLocation>
        <location evidence="1">Cytoplasm</location>
        <location evidence="1">Cytoskeleton</location>
        <location evidence="1">Microtubule organizing center</location>
        <location evidence="1">Centrosome</location>
    </subcellularLocation>
</comment>
<feature type="compositionally biased region" description="Basic and acidic residues" evidence="11">
    <location>
        <begin position="1463"/>
        <end position="1472"/>
    </location>
</feature>
<dbReference type="GO" id="GO:0030030">
    <property type="term" value="P:cell projection organization"/>
    <property type="evidence" value="ECO:0007669"/>
    <property type="project" value="UniProtKB-KW"/>
</dbReference>
<feature type="compositionally biased region" description="Basic and acidic residues" evidence="11">
    <location>
        <begin position="883"/>
        <end position="892"/>
    </location>
</feature>
<dbReference type="Gene3D" id="2.60.40.10">
    <property type="entry name" value="Immunoglobulins"/>
    <property type="match status" value="1"/>
</dbReference>
<dbReference type="FunFam" id="3.80.10.10:FF:000165">
    <property type="entry name" value="Centrosomal protein of 97 kDa"/>
    <property type="match status" value="1"/>
</dbReference>
<sequence>MFSEKQLNSSVPLVVDVSGRGISDVTQIPGGGREVAALTADNNRLVSLSGVQTFASLVQLSVCSNNLVDIGRVSTLTSLITLNLQNNSITVIEGLESLKQLEWLGLAGNSIKVMSGLSGNTKLAHVDLSDNCITELGNISMLQNLKTLLLHGNAVKLLKSIPKCFPPSLSTLSLAENHVQDLNECVKIISMYFHRYHFLSALPELTEVSVMGNPCVSLTHHSMLFDYRPYVTYWCPGLSSLDGTPIRAEEKLRSVSLFRSDHAYPFQLGQHQPLVQYLTTACPLPILQNQLISESSEKSSSSRSLDSCTHSLLSQAMSLHNPRQKAEVLQKLRVLQVIEQMISEQESLLNPQQPEQQNQPFHKPPPQPPHTHTTSPKPFGEEVSDKILPQEKEEGVVRMAWGGEGGGTGGNQNTSLSASGEVNEGREGGKEEGERGRGEEEGGRVEGEVREEEKRESGRVERGREKMEEGERGEREILVEGDEPDFDVPTSSSSIQRSNAETLTPPPSLETTTTVDSCTGSLGNEDLGIETENVALESAAMQPGMEHGSLLEPQPITSGGRYDESCTKSYPNGSLDLNSAATNALTRPTTLSSSFASSVDTTPPTVPGVTSWERMRREFSDIPLHTRSSAELSTRSFTTAENDTDGSLTAAQSTAESSCDATIASALTTAQYSNSTDATLGTLTATQSLPKSSSDMVSSLISKHLAESNSDASAAQGPAQYLLTATQVSAESSGDATVANAMAASKGLAESNSDAALVESNSGVTIVDATQVSAKSSSDATIVDASAKSSSDATIVDASDPSRERTAEGSLLEVTYSSSIDPPPCHLTSERWGRPGLTGAGGSRDVSESGTRFQGVLGDGNETRLAQEWDFSSHASSPLSHQNEGDEKKGDGEEGDGGFNEGESGARLSSEVNSQRYREAKVERRIPQNSGKASSSSASIYQYSEPQTVSTTSTGAGTCLSTNGKGVTDVLGPPVGRGEDTMGRRKAAVSVQAWVRGVICRRRVSEYRIRRQAAITIQSTWRGYRRRCRDPVVVGAMRELSRKKMEGYVAAMFLQLKGCREEMAHQAQVVQLQEETISSLIQEVERLSSWKRQVDGDTLNRAASTIQRHWRQHETTKQDNQRDVKSLQAACSELRRQVRELEQKVDLLQEDSNKISVNNDSVISLPAPVALRMSKHSSDTILLEWKAGDSGSSTLLGYRVYVNGMEEGMVGPTKHKAYIEGLDTSSTYRVSVRAVYECGESEDSNTLLVAALSPKPGDPATDELTLEGSRKEILSLPRSSEPPEPTELPVLVEKTSALSKSESCSTLEAVSSEVSAVYEAHSVSLNLTSSSSLTGRDQMSTDEMGTSVDQPDQTSIHHQTSTNVGVSSYLVDSTDRNPHHTDTVYKETSADVNSRTLPLVAEDPSVHDHPLTSRLPSRQEVVHELSVRYPPTGPTTHTEHDRNYVSAPSALHQQPTTKTGQNRPEHSKHQQRQDPGNANDGSSVCGKELASPVGVEAKEVLTGDRLCGQTQAVATSLNDEGDLQTDTPPLAIDKPSPSLDTIGGRKVTHSDQLTSVITSPENKRKRMPCPVNPRSHRLAANFDANLSGGHPRNTTGEISSAPQPPKPLHQSHATKLPACHPTTLQSNPSPTVSPTRRPQPDKCGHSVGQTPIPASSERHSEKIIFSGEEQPITNCQKEGWGTSWQKEDSGMTHVGEGSQQPLRKSGNVGHLSWRQPITRQGLDKHSTSSELESHKADTGCLVGPPPANSDLVAPTP</sequence>
<dbReference type="GO" id="GO:0005813">
    <property type="term" value="C:centrosome"/>
    <property type="evidence" value="ECO:0007669"/>
    <property type="project" value="UniProtKB-SubCell"/>
</dbReference>
<feature type="region of interest" description="Disordered" evidence="11">
    <location>
        <begin position="1449"/>
        <end position="1487"/>
    </location>
</feature>
<organism evidence="13 14">
    <name type="scientific">Geodia barretti</name>
    <name type="common">Barrett's horny sponge</name>
    <dbReference type="NCBI Taxonomy" id="519541"/>
    <lineage>
        <taxon>Eukaryota</taxon>
        <taxon>Metazoa</taxon>
        <taxon>Porifera</taxon>
        <taxon>Demospongiae</taxon>
        <taxon>Heteroscleromorpha</taxon>
        <taxon>Tetractinellida</taxon>
        <taxon>Astrophorina</taxon>
        <taxon>Geodiidae</taxon>
        <taxon>Geodia</taxon>
    </lineage>
</organism>
<feature type="compositionally biased region" description="Basic and acidic residues" evidence="11">
    <location>
        <begin position="423"/>
        <end position="478"/>
    </location>
</feature>
<dbReference type="InterPro" id="IPR036116">
    <property type="entry name" value="FN3_sf"/>
</dbReference>
<feature type="compositionally biased region" description="Basic and acidic residues" evidence="11">
    <location>
        <begin position="916"/>
        <end position="926"/>
    </location>
</feature>
<dbReference type="PANTHER" id="PTHR45973">
    <property type="entry name" value="PROTEIN PHOSPHATASE 1 REGULATORY SUBUNIT SDS22-RELATED"/>
    <property type="match status" value="1"/>
</dbReference>
<dbReference type="InterPro" id="IPR013783">
    <property type="entry name" value="Ig-like_fold"/>
</dbReference>
<dbReference type="Pfam" id="PF00041">
    <property type="entry name" value="fn3"/>
    <property type="match status" value="1"/>
</dbReference>
<evidence type="ECO:0000259" key="12">
    <source>
        <dbReference type="PROSITE" id="PS50853"/>
    </source>
</evidence>
<evidence type="ECO:0000256" key="5">
    <source>
        <dbReference type="ARBA" id="ARBA00022794"/>
    </source>
</evidence>
<evidence type="ECO:0000256" key="6">
    <source>
        <dbReference type="ARBA" id="ARBA00023212"/>
    </source>
</evidence>
<evidence type="ECO:0000256" key="11">
    <source>
        <dbReference type="SAM" id="MobiDB-lite"/>
    </source>
</evidence>
<feature type="compositionally biased region" description="Polar residues" evidence="11">
    <location>
        <begin position="1335"/>
        <end position="1366"/>
    </location>
</feature>
<dbReference type="InterPro" id="IPR003961">
    <property type="entry name" value="FN3_dom"/>
</dbReference>
<comment type="function">
    <text evidence="7">Acts as a key negative regulator of ciliogenesis in collaboration with CCP110 by capping the mother centriole thereby preventing cilia formation. Required for recruitment of CCP110 to the centrosome.</text>
</comment>
<dbReference type="SMART" id="SM00060">
    <property type="entry name" value="FN3"/>
    <property type="match status" value="1"/>
</dbReference>
<keyword evidence="4" id="KW-0677">Repeat</keyword>
<feature type="region of interest" description="Disordered" evidence="11">
    <location>
        <begin position="872"/>
        <end position="939"/>
    </location>
</feature>
<feature type="region of interest" description="Disordered" evidence="11">
    <location>
        <begin position="777"/>
        <end position="858"/>
    </location>
</feature>
<keyword evidence="6" id="KW-0206">Cytoskeleton</keyword>
<protein>
    <recommendedName>
        <fullName evidence="8">Centrosomal protein of 97 kDa</fullName>
    </recommendedName>
    <alternativeName>
        <fullName evidence="9">Leucine-rich repeat and IQ domain-containing protein 2</fullName>
    </alternativeName>
</protein>
<feature type="compositionally biased region" description="Polar residues" evidence="11">
    <location>
        <begin position="1622"/>
        <end position="1636"/>
    </location>
</feature>
<reference evidence="13" key="1">
    <citation type="submission" date="2023-03" db="EMBL/GenBank/DDBJ databases">
        <authorList>
            <person name="Steffen K."/>
            <person name="Cardenas P."/>
        </authorList>
    </citation>
    <scope>NUCLEOTIDE SEQUENCE</scope>
</reference>
<name>A0AA35WBE1_GEOBA</name>
<dbReference type="InterPro" id="IPR032675">
    <property type="entry name" value="LRR_dom_sf"/>
</dbReference>
<keyword evidence="5" id="KW-0970">Cilium biogenesis/degradation</keyword>
<feature type="compositionally biased region" description="Low complexity" evidence="11">
    <location>
        <begin position="346"/>
        <end position="361"/>
    </location>
</feature>
<accession>A0AA35WBE1</accession>